<dbReference type="Proteomes" id="UP000032142">
    <property type="component" value="Unassembled WGS sequence"/>
</dbReference>
<name>A0A0B0NMJ0_GOSAR</name>
<reference evidence="2" key="1">
    <citation type="submission" date="2014-09" db="EMBL/GenBank/DDBJ databases">
        <authorList>
            <person name="Mudge J."/>
            <person name="Ramaraj T."/>
            <person name="Lindquist I.E."/>
            <person name="Bharti A.K."/>
            <person name="Sundararajan A."/>
            <person name="Cameron C.T."/>
            <person name="Woodward J.E."/>
            <person name="May G.D."/>
            <person name="Brubaker C."/>
            <person name="Broadhvest J."/>
            <person name="Wilkins T.A."/>
        </authorList>
    </citation>
    <scope>NUCLEOTIDE SEQUENCE</scope>
    <source>
        <strain evidence="2">cv. AKA8401</strain>
    </source>
</reference>
<proteinExistence type="predicted"/>
<evidence type="ECO:0000313" key="1">
    <source>
        <dbReference type="EMBL" id="KHG14070.1"/>
    </source>
</evidence>
<keyword evidence="2" id="KW-1185">Reference proteome</keyword>
<evidence type="ECO:0000313" key="2">
    <source>
        <dbReference type="Proteomes" id="UP000032142"/>
    </source>
</evidence>
<protein>
    <submittedName>
        <fullName evidence="1">Uncharacterized protein</fullName>
    </submittedName>
</protein>
<organism evidence="1 2">
    <name type="scientific">Gossypium arboreum</name>
    <name type="common">Tree cotton</name>
    <name type="synonym">Gossypium nanking</name>
    <dbReference type="NCBI Taxonomy" id="29729"/>
    <lineage>
        <taxon>Eukaryota</taxon>
        <taxon>Viridiplantae</taxon>
        <taxon>Streptophyta</taxon>
        <taxon>Embryophyta</taxon>
        <taxon>Tracheophyta</taxon>
        <taxon>Spermatophyta</taxon>
        <taxon>Magnoliopsida</taxon>
        <taxon>eudicotyledons</taxon>
        <taxon>Gunneridae</taxon>
        <taxon>Pentapetalae</taxon>
        <taxon>rosids</taxon>
        <taxon>malvids</taxon>
        <taxon>Malvales</taxon>
        <taxon>Malvaceae</taxon>
        <taxon>Malvoideae</taxon>
        <taxon>Gossypium</taxon>
    </lineage>
</organism>
<accession>A0A0B0NMJ0</accession>
<dbReference type="AlphaFoldDB" id="A0A0B0NMJ0"/>
<gene>
    <name evidence="1" type="ORF">F383_16972</name>
</gene>
<dbReference type="EMBL" id="KN400793">
    <property type="protein sequence ID" value="KHG14070.1"/>
    <property type="molecule type" value="Genomic_DNA"/>
</dbReference>
<sequence>MTQRQWPNTQNEPKRPKY</sequence>